<protein>
    <submittedName>
        <fullName evidence="1">Uncharacterized protein</fullName>
    </submittedName>
</protein>
<name>A0A8J3QBM6_9ACTN</name>
<sequence length="77" mass="7976">MLISTLPELPGRTFQVLGLVTAHATLGAIGGGNPQKMIQQIIEQAQRFGADAIVDVKTVIGGDSAHCMMTGTAVKLS</sequence>
<dbReference type="InterPro" id="IPR035439">
    <property type="entry name" value="UPF0145_dom_sf"/>
</dbReference>
<dbReference type="Proteomes" id="UP000612899">
    <property type="component" value="Unassembled WGS sequence"/>
</dbReference>
<organism evidence="1 2">
    <name type="scientific">Rhizocola hellebori</name>
    <dbReference type="NCBI Taxonomy" id="1392758"/>
    <lineage>
        <taxon>Bacteria</taxon>
        <taxon>Bacillati</taxon>
        <taxon>Actinomycetota</taxon>
        <taxon>Actinomycetes</taxon>
        <taxon>Micromonosporales</taxon>
        <taxon>Micromonosporaceae</taxon>
        <taxon>Rhizocola</taxon>
    </lineage>
</organism>
<dbReference type="AlphaFoldDB" id="A0A8J3QBM6"/>
<dbReference type="SUPFAM" id="SSF117782">
    <property type="entry name" value="YbjQ-like"/>
    <property type="match status" value="1"/>
</dbReference>
<proteinExistence type="predicted"/>
<dbReference type="RefSeq" id="WP_203911661.1">
    <property type="nucleotide sequence ID" value="NZ_BONY01000041.1"/>
</dbReference>
<keyword evidence="2" id="KW-1185">Reference proteome</keyword>
<accession>A0A8J3QBM6</accession>
<evidence type="ECO:0000313" key="1">
    <source>
        <dbReference type="EMBL" id="GIH07893.1"/>
    </source>
</evidence>
<dbReference type="Gene3D" id="3.30.110.70">
    <property type="entry name" value="Hypothetical protein apc22750. Chain B"/>
    <property type="match status" value="1"/>
</dbReference>
<comment type="caution">
    <text evidence="1">The sequence shown here is derived from an EMBL/GenBank/DDBJ whole genome shotgun (WGS) entry which is preliminary data.</text>
</comment>
<reference evidence="1" key="1">
    <citation type="submission" date="2021-01" db="EMBL/GenBank/DDBJ databases">
        <title>Whole genome shotgun sequence of Rhizocola hellebori NBRC 109834.</title>
        <authorList>
            <person name="Komaki H."/>
            <person name="Tamura T."/>
        </authorList>
    </citation>
    <scope>NUCLEOTIDE SEQUENCE</scope>
    <source>
        <strain evidence="1">NBRC 109834</strain>
    </source>
</reference>
<evidence type="ECO:0000313" key="2">
    <source>
        <dbReference type="Proteomes" id="UP000612899"/>
    </source>
</evidence>
<gene>
    <name evidence="1" type="ORF">Rhe02_59600</name>
</gene>
<dbReference type="EMBL" id="BONY01000041">
    <property type="protein sequence ID" value="GIH07893.1"/>
    <property type="molecule type" value="Genomic_DNA"/>
</dbReference>